<dbReference type="EMBL" id="ADLW01000005">
    <property type="protein sequence ID" value="EGK03928.1"/>
    <property type="molecule type" value="Genomic_DNA"/>
</dbReference>
<reference evidence="2 3" key="1">
    <citation type="submission" date="2011-04" db="EMBL/GenBank/DDBJ databases">
        <title>The Genome Sequence of Dysgonomonas mossii DSM 22836.</title>
        <authorList>
            <consortium name="The Broad Institute Genome Sequencing Platform"/>
            <person name="Earl A."/>
            <person name="Ward D."/>
            <person name="Feldgarden M."/>
            <person name="Gevers D."/>
            <person name="Pudlo N."/>
            <person name="Martens E."/>
            <person name="Allen-Vercoe E."/>
            <person name="Young S.K."/>
            <person name="Zeng Q."/>
            <person name="Gargeya S."/>
            <person name="Fitzgerald M."/>
            <person name="Haas B."/>
            <person name="Abouelleil A."/>
            <person name="Alvarado L."/>
            <person name="Arachchi H.M."/>
            <person name="Berlin A."/>
            <person name="Brown A."/>
            <person name="Chapman S.B."/>
            <person name="Chen Z."/>
            <person name="Dunbar C."/>
            <person name="Freedman E."/>
            <person name="Gearin G."/>
            <person name="Gellesch M."/>
            <person name="Goldberg J."/>
            <person name="Griggs A."/>
            <person name="Gujja S."/>
            <person name="Heiman D."/>
            <person name="Howarth C."/>
            <person name="Larson L."/>
            <person name="Lui A."/>
            <person name="MacDonald P.J.P."/>
            <person name="Mehta T."/>
            <person name="Montmayeur A."/>
            <person name="Murphy C."/>
            <person name="Neiman D."/>
            <person name="Pearson M."/>
            <person name="Priest M."/>
            <person name="Roberts A."/>
            <person name="Saif S."/>
            <person name="Shea T."/>
            <person name="Shenoy N."/>
            <person name="Sisk P."/>
            <person name="Stolte C."/>
            <person name="Sykes S."/>
            <person name="Yandava C."/>
            <person name="Wortman J."/>
            <person name="Nusbaum C."/>
            <person name="Birren B."/>
        </authorList>
    </citation>
    <scope>NUCLEOTIDE SEQUENCE [LARGE SCALE GENOMIC DNA]</scope>
    <source>
        <strain evidence="2 3">DSM 22836</strain>
    </source>
</reference>
<accession>F8WZR0</accession>
<dbReference type="STRING" id="742767.HMPREF9456_01469"/>
<evidence type="ECO:0000313" key="3">
    <source>
        <dbReference type="Proteomes" id="UP000006420"/>
    </source>
</evidence>
<keyword evidence="3" id="KW-1185">Reference proteome</keyword>
<dbReference type="OrthoDB" id="1095310at2"/>
<dbReference type="GeneID" id="78082121"/>
<dbReference type="AlphaFoldDB" id="F8WZR0"/>
<dbReference type="PROSITE" id="PS51257">
    <property type="entry name" value="PROKAR_LIPOPROTEIN"/>
    <property type="match status" value="1"/>
</dbReference>
<evidence type="ECO:0008006" key="4">
    <source>
        <dbReference type="Google" id="ProtNLM"/>
    </source>
</evidence>
<dbReference type="NCBIfam" id="TIGR04134">
    <property type="entry name" value="lipo_with_rSAM"/>
    <property type="match status" value="1"/>
</dbReference>
<name>F8WZR0_9BACT</name>
<dbReference type="InterPro" id="IPR026403">
    <property type="entry name" value="Lipo_with_rSAM"/>
</dbReference>
<gene>
    <name evidence="2" type="ORF">HMPREF9456_01469</name>
</gene>
<evidence type="ECO:0000256" key="1">
    <source>
        <dbReference type="SAM" id="SignalP"/>
    </source>
</evidence>
<feature type="chain" id="PRO_5003385933" description="Lipoprotein, rSAM/lipoprotein system" evidence="1">
    <location>
        <begin position="21"/>
        <end position="158"/>
    </location>
</feature>
<protein>
    <recommendedName>
        <fullName evidence="4">Lipoprotein, rSAM/lipoprotein system</fullName>
    </recommendedName>
</protein>
<dbReference type="HOGENOM" id="CLU_140172_0_0_10"/>
<dbReference type="Proteomes" id="UP000006420">
    <property type="component" value="Unassembled WGS sequence"/>
</dbReference>
<organism evidence="2 3">
    <name type="scientific">Dysgonomonas mossii DSM 22836</name>
    <dbReference type="NCBI Taxonomy" id="742767"/>
    <lineage>
        <taxon>Bacteria</taxon>
        <taxon>Pseudomonadati</taxon>
        <taxon>Bacteroidota</taxon>
        <taxon>Bacteroidia</taxon>
        <taxon>Bacteroidales</taxon>
        <taxon>Dysgonomonadaceae</taxon>
        <taxon>Dysgonomonas</taxon>
    </lineage>
</organism>
<evidence type="ECO:0000313" key="2">
    <source>
        <dbReference type="EMBL" id="EGK03928.1"/>
    </source>
</evidence>
<comment type="caution">
    <text evidence="2">The sequence shown here is derived from an EMBL/GenBank/DDBJ whole genome shotgun (WGS) entry which is preliminary data.</text>
</comment>
<keyword evidence="1" id="KW-0732">Signal</keyword>
<sequence length="158" mass="17433">MKIKLLSVYSRILSFVLVFLGFQSCSTVDPKDEYGTPSAKFIVKGKVENGDKEVSGLKVALGVVNYYSSNSKKAYYVDSVNTDARGLFRVLIKDFPTSQKFVIKYEDIDGDKNGLLETVIDTVRFDNPSFTNGSGGWYAGETTKDLGTVKLNSSNPEK</sequence>
<dbReference type="RefSeq" id="WP_006842840.1">
    <property type="nucleotide sequence ID" value="NZ_AQWJ01000003.1"/>
</dbReference>
<proteinExistence type="predicted"/>
<feature type="signal peptide" evidence="1">
    <location>
        <begin position="1"/>
        <end position="20"/>
    </location>
</feature>